<dbReference type="EMBL" id="CP033614">
    <property type="protein sequence ID" value="AYV57376.1"/>
    <property type="molecule type" value="Genomic_DNA"/>
</dbReference>
<feature type="region of interest" description="Disordered" evidence="1">
    <location>
        <begin position="1"/>
        <end position="20"/>
    </location>
</feature>
<reference evidence="3 4" key="1">
    <citation type="submission" date="2018-11" db="EMBL/GenBank/DDBJ databases">
        <title>Complete genome sequence of Leptospira kmetyi isolate LS 001/16 from soil sample associated with a leptospirosis patient in Kelantan.</title>
        <authorList>
            <person name="Muhammad Yusoff F."/>
            <person name="Muhammad Yusoff S."/>
            <person name="Ahmad M.N."/>
            <person name="Yusof N.Y."/>
            <person name="Aziah I."/>
        </authorList>
    </citation>
    <scope>NUCLEOTIDE SEQUENCE [LARGE SCALE GENOMIC DNA]</scope>
    <source>
        <strain evidence="3 4">LS 001/16</strain>
    </source>
</reference>
<keyword evidence="2" id="KW-1133">Transmembrane helix</keyword>
<evidence type="ECO:0000313" key="4">
    <source>
        <dbReference type="Proteomes" id="UP000276407"/>
    </source>
</evidence>
<dbReference type="Proteomes" id="UP000276407">
    <property type="component" value="Chromosome 1"/>
</dbReference>
<evidence type="ECO:0000256" key="2">
    <source>
        <dbReference type="SAM" id="Phobius"/>
    </source>
</evidence>
<accession>A0AAD0UQN7</accession>
<name>A0AAD0UQN7_9LEPT</name>
<dbReference type="AlphaFoldDB" id="A0AAD0UQN7"/>
<keyword evidence="2" id="KW-0472">Membrane</keyword>
<protein>
    <submittedName>
        <fullName evidence="3">Uncharacterized protein</fullName>
    </submittedName>
</protein>
<organism evidence="3 4">
    <name type="scientific">Leptospira kmetyi</name>
    <dbReference type="NCBI Taxonomy" id="408139"/>
    <lineage>
        <taxon>Bacteria</taxon>
        <taxon>Pseudomonadati</taxon>
        <taxon>Spirochaetota</taxon>
        <taxon>Spirochaetia</taxon>
        <taxon>Leptospirales</taxon>
        <taxon>Leptospiraceae</taxon>
        <taxon>Leptospira</taxon>
    </lineage>
</organism>
<evidence type="ECO:0000256" key="1">
    <source>
        <dbReference type="SAM" id="MobiDB-lite"/>
    </source>
</evidence>
<evidence type="ECO:0000313" key="3">
    <source>
        <dbReference type="EMBL" id="AYV57376.1"/>
    </source>
</evidence>
<gene>
    <name evidence="3" type="ORF">EFP84_04325</name>
</gene>
<feature type="transmembrane region" description="Helical" evidence="2">
    <location>
        <begin position="46"/>
        <end position="64"/>
    </location>
</feature>
<sequence length="65" mass="7428">MENLVTEVSARIPDSENPNPEDLQKALKRAIEFVIQETFLPPNLNWFFILGGINLGVFLILKILF</sequence>
<keyword evidence="2" id="KW-0812">Transmembrane</keyword>
<dbReference type="KEGG" id="lkm:EFP84_04325"/>
<proteinExistence type="predicted"/>